<keyword evidence="4 7" id="KW-0931">ER-Golgi transport</keyword>
<evidence type="ECO:0000256" key="1">
    <source>
        <dbReference type="ARBA" id="ARBA00004170"/>
    </source>
</evidence>
<dbReference type="STRING" id="45286.A0A0X8HS17"/>
<evidence type="ECO:0000256" key="4">
    <source>
        <dbReference type="ARBA" id="ARBA00022892"/>
    </source>
</evidence>
<dbReference type="GO" id="GO:0006886">
    <property type="term" value="P:intracellular protein transport"/>
    <property type="evidence" value="ECO:0007669"/>
    <property type="project" value="UniProtKB-UniRule"/>
</dbReference>
<comment type="subcellular location">
    <subcellularLocation>
        <location evidence="1 7">Membrane</location>
        <topology evidence="1 7">Peripheral membrane protein</topology>
    </subcellularLocation>
</comment>
<keyword evidence="9" id="KW-1185">Reference proteome</keyword>
<evidence type="ECO:0000313" key="8">
    <source>
        <dbReference type="EMBL" id="AMD20414.1"/>
    </source>
</evidence>
<dbReference type="Pfam" id="PF14938">
    <property type="entry name" value="SNAP"/>
    <property type="match status" value="1"/>
</dbReference>
<dbReference type="PANTHER" id="PTHR13768">
    <property type="entry name" value="SOLUBLE NSF ATTACHMENT PROTEIN SNAP"/>
    <property type="match status" value="1"/>
</dbReference>
<dbReference type="CDD" id="cd15832">
    <property type="entry name" value="SNAP"/>
    <property type="match status" value="1"/>
</dbReference>
<keyword evidence="3 7" id="KW-0813">Transport</keyword>
<evidence type="ECO:0000256" key="2">
    <source>
        <dbReference type="ARBA" id="ARBA00010050"/>
    </source>
</evidence>
<keyword evidence="5 7" id="KW-0653">Protein transport</keyword>
<evidence type="ECO:0000256" key="6">
    <source>
        <dbReference type="ARBA" id="ARBA00023136"/>
    </source>
</evidence>
<sequence>MSESEAKILIEKAEKKAQPTAGFMKWLSGGDGYRLEEAAELYVEAGNLYRLSKQLEKAGDTFIRAAQCQIDANNEDEAGNMFVEAFKCYKKSNPASACKSLDKAVDIFTRKGQFRRGAYFKYELAEIQEMDLQDYQSATNNYETAGDWYLQDQAVALSNKAFLKCADLLTLDHQHLRAAELYQKVIANSLGNRLSQWALKDYYLKVALCYLAAGDTVAAQKTVSDAKQEDPSFGASHENDFLVQIVEDVKQSDVEGFTAHVTEFDKFNKLDKWKTSVLLQIKESLAEAEDDLL</sequence>
<dbReference type="PRINTS" id="PR00448">
    <property type="entry name" value="NSFATTACHMNT"/>
</dbReference>
<evidence type="ECO:0000313" key="9">
    <source>
        <dbReference type="Proteomes" id="UP000243052"/>
    </source>
</evidence>
<reference evidence="8 9" key="1">
    <citation type="submission" date="2016-01" db="EMBL/GenBank/DDBJ databases">
        <title>Genome sequence of the yeast Holleya sinecauda.</title>
        <authorList>
            <person name="Dietrich F.S."/>
        </authorList>
    </citation>
    <scope>NUCLEOTIDE SEQUENCE [LARGE SCALE GENOMIC DNA]</scope>
    <source>
        <strain evidence="8 9">ATCC 58844</strain>
    </source>
</reference>
<dbReference type="PANTHER" id="PTHR13768:SF8">
    <property type="entry name" value="ALPHA-SOLUBLE NSF ATTACHMENT PROTEIN"/>
    <property type="match status" value="1"/>
</dbReference>
<dbReference type="Proteomes" id="UP000243052">
    <property type="component" value="Chromosome iv"/>
</dbReference>
<organism evidence="8 9">
    <name type="scientific">Eremothecium sinecaudum</name>
    <dbReference type="NCBI Taxonomy" id="45286"/>
    <lineage>
        <taxon>Eukaryota</taxon>
        <taxon>Fungi</taxon>
        <taxon>Dikarya</taxon>
        <taxon>Ascomycota</taxon>
        <taxon>Saccharomycotina</taxon>
        <taxon>Saccharomycetes</taxon>
        <taxon>Saccharomycetales</taxon>
        <taxon>Saccharomycetaceae</taxon>
        <taxon>Eremothecium</taxon>
    </lineage>
</organism>
<dbReference type="InterPro" id="IPR000744">
    <property type="entry name" value="NSF_attach"/>
</dbReference>
<proteinExistence type="inferred from homology"/>
<dbReference type="EMBL" id="CP014244">
    <property type="protein sequence ID" value="AMD20414.1"/>
    <property type="molecule type" value="Genomic_DNA"/>
</dbReference>
<dbReference type="GO" id="GO:0005483">
    <property type="term" value="F:soluble NSF attachment protein activity"/>
    <property type="evidence" value="ECO:0007669"/>
    <property type="project" value="UniProtKB-ARBA"/>
</dbReference>
<evidence type="ECO:0000256" key="7">
    <source>
        <dbReference type="RuleBase" id="RU367013"/>
    </source>
</evidence>
<dbReference type="FunFam" id="1.25.40.10:FF:000049">
    <property type="entry name" value="Alpha-soluble NSF attachment protein-like"/>
    <property type="match status" value="1"/>
</dbReference>
<gene>
    <name evidence="8" type="ORF">AW171_hschr42307</name>
</gene>
<name>A0A0X8HS17_9SACH</name>
<protein>
    <submittedName>
        <fullName evidence="8">HDL330Wp</fullName>
    </submittedName>
</protein>
<dbReference type="RefSeq" id="XP_017987410.1">
    <property type="nucleotide sequence ID" value="XM_018132012.1"/>
</dbReference>
<keyword evidence="6 7" id="KW-0472">Membrane</keyword>
<comment type="function">
    <text evidence="7">Required for vesicular transport between the endoplasmic reticulum and the Golgi apparatus.</text>
</comment>
<dbReference type="OrthoDB" id="9984275at2759"/>
<accession>A0A0X8HS17</accession>
<dbReference type="GO" id="GO:0031201">
    <property type="term" value="C:SNARE complex"/>
    <property type="evidence" value="ECO:0007669"/>
    <property type="project" value="TreeGrafter"/>
</dbReference>
<dbReference type="GO" id="GO:0019905">
    <property type="term" value="F:syntaxin binding"/>
    <property type="evidence" value="ECO:0007669"/>
    <property type="project" value="TreeGrafter"/>
</dbReference>
<dbReference type="GeneID" id="28723660"/>
<dbReference type="Gene3D" id="1.25.40.10">
    <property type="entry name" value="Tetratricopeptide repeat domain"/>
    <property type="match status" value="1"/>
</dbReference>
<evidence type="ECO:0000256" key="3">
    <source>
        <dbReference type="ARBA" id="ARBA00022448"/>
    </source>
</evidence>
<dbReference type="GO" id="GO:0035494">
    <property type="term" value="P:SNARE complex disassembly"/>
    <property type="evidence" value="ECO:0007669"/>
    <property type="project" value="TreeGrafter"/>
</dbReference>
<comment type="similarity">
    <text evidence="2 7">Belongs to the SNAP family.</text>
</comment>
<evidence type="ECO:0000256" key="5">
    <source>
        <dbReference type="ARBA" id="ARBA00022927"/>
    </source>
</evidence>
<dbReference type="SUPFAM" id="SSF48452">
    <property type="entry name" value="TPR-like"/>
    <property type="match status" value="1"/>
</dbReference>
<dbReference type="AlphaFoldDB" id="A0A0X8HS17"/>
<dbReference type="InterPro" id="IPR011990">
    <property type="entry name" value="TPR-like_helical_dom_sf"/>
</dbReference>
<dbReference type="GO" id="GO:0005774">
    <property type="term" value="C:vacuolar membrane"/>
    <property type="evidence" value="ECO:0007669"/>
    <property type="project" value="TreeGrafter"/>
</dbReference>